<organism evidence="1 2">
    <name type="scientific">Acinetobacter phage 133</name>
    <dbReference type="NCBI Taxonomy" id="2919552"/>
    <lineage>
        <taxon>Viruses</taxon>
        <taxon>Duplodnaviria</taxon>
        <taxon>Heunggongvirae</taxon>
        <taxon>Uroviricota</taxon>
        <taxon>Caudoviricetes</taxon>
        <taxon>Pantevenvirales</taxon>
        <taxon>Straboviridae</taxon>
        <taxon>Tevenvirinae</taxon>
        <taxon>Centumtrigintavirus</taxon>
        <taxon>Centumtrigintavirus cv133</taxon>
        <taxon>Acinetobacter virus 133</taxon>
    </lineage>
</organism>
<protein>
    <submittedName>
        <fullName evidence="1">Uncharacterized protein</fullName>
    </submittedName>
</protein>
<accession>D9I630</accession>
<dbReference type="KEGG" id="vg:10323071"/>
<dbReference type="Proteomes" id="UP000000330">
    <property type="component" value="Segment"/>
</dbReference>
<reference evidence="1 2" key="1">
    <citation type="journal article" date="2010" name="Virol. J.">
        <title>Genomes of the T4-related bacteriophages as windows on microbial genome evolution.</title>
        <authorList>
            <person name="Petrov V.M."/>
            <person name="Ratnayaka S."/>
            <person name="Nolan J.M."/>
            <person name="Miller E.S."/>
            <person name="Karam J.D."/>
        </authorList>
    </citation>
    <scope>NUCLEOTIDE SEQUENCE [LARGE SCALE GENOMIC DNA]</scope>
    <source>
        <strain evidence="1">Acj133</strain>
    </source>
</reference>
<dbReference type="RefSeq" id="YP_004300665.1">
    <property type="nucleotide sequence ID" value="NC_015250.1"/>
</dbReference>
<sequence length="74" mass="8314">MRQITISVEKGEIVYREYHLSSSASSCQCGCGMVETSWEAYCPLIDHPSFDAASMDEVTQKIDTFYSEKEHASV</sequence>
<dbReference type="EMBL" id="HM114315">
    <property type="protein sequence ID" value="ADJ19411.1"/>
    <property type="molecule type" value="Genomic_DNA"/>
</dbReference>
<gene>
    <name evidence="1" type="ORF">Acj133p084</name>
</gene>
<dbReference type="GeneID" id="10323071"/>
<keyword evidence="2" id="KW-1185">Reference proteome</keyword>
<evidence type="ECO:0000313" key="2">
    <source>
        <dbReference type="Proteomes" id="UP000000330"/>
    </source>
</evidence>
<name>D9I630_9CAUD</name>
<evidence type="ECO:0000313" key="1">
    <source>
        <dbReference type="EMBL" id="ADJ19411.1"/>
    </source>
</evidence>
<proteinExistence type="predicted"/>